<name>A0ABP0FR11_CLALP</name>
<comment type="caution">
    <text evidence="1">The sequence shown here is derived from an EMBL/GenBank/DDBJ whole genome shotgun (WGS) entry which is preliminary data.</text>
</comment>
<reference evidence="1 2" key="1">
    <citation type="submission" date="2024-02" db="EMBL/GenBank/DDBJ databases">
        <authorList>
            <person name="Daric V."/>
            <person name="Darras S."/>
        </authorList>
    </citation>
    <scope>NUCLEOTIDE SEQUENCE [LARGE SCALE GENOMIC DNA]</scope>
</reference>
<organism evidence="1 2">
    <name type="scientific">Clavelina lepadiformis</name>
    <name type="common">Light-bulb sea squirt</name>
    <name type="synonym">Ascidia lepadiformis</name>
    <dbReference type="NCBI Taxonomy" id="159417"/>
    <lineage>
        <taxon>Eukaryota</taxon>
        <taxon>Metazoa</taxon>
        <taxon>Chordata</taxon>
        <taxon>Tunicata</taxon>
        <taxon>Ascidiacea</taxon>
        <taxon>Aplousobranchia</taxon>
        <taxon>Clavelinidae</taxon>
        <taxon>Clavelina</taxon>
    </lineage>
</organism>
<gene>
    <name evidence="1" type="ORF">CVLEPA_LOCUS11090</name>
</gene>
<dbReference type="Proteomes" id="UP001642483">
    <property type="component" value="Unassembled WGS sequence"/>
</dbReference>
<keyword evidence="2" id="KW-1185">Reference proteome</keyword>
<evidence type="ECO:0000313" key="1">
    <source>
        <dbReference type="EMBL" id="CAK8680852.1"/>
    </source>
</evidence>
<evidence type="ECO:0000313" key="2">
    <source>
        <dbReference type="Proteomes" id="UP001642483"/>
    </source>
</evidence>
<sequence length="57" mass="6725">MNETEKEAWQAFRGVVDGFLGNKRDRNYKETQKPSKHQSRFSEFLSFQRMPGTKRSG</sequence>
<protein>
    <submittedName>
        <fullName evidence="1">Uncharacterized protein</fullName>
    </submittedName>
</protein>
<dbReference type="EMBL" id="CAWYQH010000079">
    <property type="protein sequence ID" value="CAK8680852.1"/>
    <property type="molecule type" value="Genomic_DNA"/>
</dbReference>
<proteinExistence type="predicted"/>
<accession>A0ABP0FR11</accession>